<keyword evidence="3" id="KW-1185">Reference proteome</keyword>
<dbReference type="eggNOG" id="ENOG502S4QB">
    <property type="taxonomic scope" value="Eukaryota"/>
</dbReference>
<dbReference type="GO" id="GO:0006487">
    <property type="term" value="P:protein N-linked glycosylation"/>
    <property type="evidence" value="ECO:0007669"/>
    <property type="project" value="TreeGrafter"/>
</dbReference>
<name>A0A0L0H7I2_SPIPD</name>
<dbReference type="OMA" id="CFISTED"/>
<protein>
    <submittedName>
        <fullName evidence="2">Uncharacterized protein</fullName>
    </submittedName>
</protein>
<dbReference type="STRING" id="645134.A0A0L0H7I2"/>
<evidence type="ECO:0000313" key="2">
    <source>
        <dbReference type="EMBL" id="KNC97177.1"/>
    </source>
</evidence>
<dbReference type="GeneID" id="27690773"/>
<dbReference type="PANTHER" id="PTHR13132">
    <property type="entry name" value="ALPHA- 1,6 -FUCOSYLTRANSFERASE"/>
    <property type="match status" value="1"/>
</dbReference>
<gene>
    <name evidence="2" type="ORF">SPPG_07564</name>
</gene>
<dbReference type="Proteomes" id="UP000053201">
    <property type="component" value="Unassembled WGS sequence"/>
</dbReference>
<dbReference type="VEuPathDB" id="FungiDB:SPPG_07564"/>
<sequence>MPSSKSGAVKLFYVIVTITCLASFLLISSSSRTSLQTFRFFQQSLPPVSNDRKTVVDRLYRMGHYNWIDYLDTMDEEGLSPLTKEVQKWIYDNQHPPKEECRKKKFLIAGGTENVGLGAYLHKQGFLLAAALEAGWIYVLEPIGTENGKYEFSDNCGPPNGPVQSNLECFTQPYSSCTYEDALQAETKVRTNTWGTVDLDGASYDKDLVPSLWKKNLQEKFPNAELTLEFFRLWWRGQSSAYLSRLNAQTTDALLSLRLKESLHNAYSANSNNVSKPAPYPLPEGTFNLHVRHGDKGSEMTLIPFSTYIETVQKYAAENPMGVYKRLFVSSEDPEVIHSANLLPISDRDDGTTSSRTWEIFTSDIPRYNKGPMDQLSLFGRSTMTLSWYLQLWMGLECDGWVGTRASNWNRIIDEFRCIFVAKCRLPYFEVGLKNDWKGYFW</sequence>
<reference evidence="2 3" key="1">
    <citation type="submission" date="2009-08" db="EMBL/GenBank/DDBJ databases">
        <title>The Genome Sequence of Spizellomyces punctatus strain DAOM BR117.</title>
        <authorList>
            <consortium name="The Broad Institute Genome Sequencing Platform"/>
            <person name="Russ C."/>
            <person name="Cuomo C."/>
            <person name="Shea T."/>
            <person name="Young S.K."/>
            <person name="Zeng Q."/>
            <person name="Koehrsen M."/>
            <person name="Haas B."/>
            <person name="Borodovsky M."/>
            <person name="Guigo R."/>
            <person name="Alvarado L."/>
            <person name="Berlin A."/>
            <person name="Bochicchio J."/>
            <person name="Borenstein D."/>
            <person name="Chapman S."/>
            <person name="Chen Z."/>
            <person name="Engels R."/>
            <person name="Freedman E."/>
            <person name="Gellesch M."/>
            <person name="Goldberg J."/>
            <person name="Griggs A."/>
            <person name="Gujja S."/>
            <person name="Heiman D."/>
            <person name="Hepburn T."/>
            <person name="Howarth C."/>
            <person name="Jen D."/>
            <person name="Larson L."/>
            <person name="Lewis B."/>
            <person name="Mehta T."/>
            <person name="Park D."/>
            <person name="Pearson M."/>
            <person name="Roberts A."/>
            <person name="Saif S."/>
            <person name="Shenoy N."/>
            <person name="Sisk P."/>
            <person name="Stolte C."/>
            <person name="Sykes S."/>
            <person name="Thomson T."/>
            <person name="Walk T."/>
            <person name="White J."/>
            <person name="Yandava C."/>
            <person name="Burger G."/>
            <person name="Gray M.W."/>
            <person name="Holland P.W.H."/>
            <person name="King N."/>
            <person name="Lang F.B.F."/>
            <person name="Roger A.J."/>
            <person name="Ruiz-Trillo I."/>
            <person name="Lander E."/>
            <person name="Nusbaum C."/>
        </authorList>
    </citation>
    <scope>NUCLEOTIDE SEQUENCE [LARGE SCALE GENOMIC DNA]</scope>
    <source>
        <strain evidence="2 3">DAOM BR117</strain>
    </source>
</reference>
<keyword evidence="1" id="KW-0472">Membrane</keyword>
<feature type="transmembrane region" description="Helical" evidence="1">
    <location>
        <begin position="7"/>
        <end position="27"/>
    </location>
</feature>
<evidence type="ECO:0000256" key="1">
    <source>
        <dbReference type="SAM" id="Phobius"/>
    </source>
</evidence>
<dbReference type="RefSeq" id="XP_016605217.1">
    <property type="nucleotide sequence ID" value="XM_016755732.1"/>
</dbReference>
<keyword evidence="1" id="KW-0812">Transmembrane</keyword>
<organism evidence="2 3">
    <name type="scientific">Spizellomyces punctatus (strain DAOM BR117)</name>
    <dbReference type="NCBI Taxonomy" id="645134"/>
    <lineage>
        <taxon>Eukaryota</taxon>
        <taxon>Fungi</taxon>
        <taxon>Fungi incertae sedis</taxon>
        <taxon>Chytridiomycota</taxon>
        <taxon>Chytridiomycota incertae sedis</taxon>
        <taxon>Chytridiomycetes</taxon>
        <taxon>Spizellomycetales</taxon>
        <taxon>Spizellomycetaceae</taxon>
        <taxon>Spizellomyces</taxon>
    </lineage>
</organism>
<dbReference type="InParanoid" id="A0A0L0H7I2"/>
<dbReference type="EMBL" id="KQ257465">
    <property type="protein sequence ID" value="KNC97177.1"/>
    <property type="molecule type" value="Genomic_DNA"/>
</dbReference>
<evidence type="ECO:0000313" key="3">
    <source>
        <dbReference type="Proteomes" id="UP000053201"/>
    </source>
</evidence>
<keyword evidence="1" id="KW-1133">Transmembrane helix</keyword>
<accession>A0A0L0H7I2</accession>
<proteinExistence type="predicted"/>
<dbReference type="OrthoDB" id="2014825at2759"/>
<dbReference type="PANTHER" id="PTHR13132:SF29">
    <property type="entry name" value="ALPHA-(1,6)-FUCOSYLTRANSFERASE"/>
    <property type="match status" value="1"/>
</dbReference>
<dbReference type="GO" id="GO:0046921">
    <property type="term" value="F:alpha-(1-&gt;6)-fucosyltransferase activity"/>
    <property type="evidence" value="ECO:0007669"/>
    <property type="project" value="TreeGrafter"/>
</dbReference>
<dbReference type="AlphaFoldDB" id="A0A0L0H7I2"/>